<proteinExistence type="predicted"/>
<sequence>MKRPLFTRRQLPCVAIIVGIVLLLGVMLSFRFVCAMLAVVLLGWGFWSFWCCK</sequence>
<evidence type="ECO:0000313" key="2">
    <source>
        <dbReference type="EMBL" id="MBC8558945.1"/>
    </source>
</evidence>
<keyword evidence="3" id="KW-1185">Reference proteome</keyword>
<accession>A0A926I5J6</accession>
<evidence type="ECO:0000313" key="3">
    <source>
        <dbReference type="Proteomes" id="UP000610760"/>
    </source>
</evidence>
<feature type="transmembrane region" description="Helical" evidence="1">
    <location>
        <begin position="36"/>
        <end position="52"/>
    </location>
</feature>
<dbReference type="EMBL" id="JACRSV010000001">
    <property type="protein sequence ID" value="MBC8558945.1"/>
    <property type="molecule type" value="Genomic_DNA"/>
</dbReference>
<organism evidence="2 3">
    <name type="scientific">Fumia xinanensis</name>
    <dbReference type="NCBI Taxonomy" id="2763659"/>
    <lineage>
        <taxon>Bacteria</taxon>
        <taxon>Bacillati</taxon>
        <taxon>Bacillota</taxon>
        <taxon>Clostridia</taxon>
        <taxon>Eubacteriales</taxon>
        <taxon>Oscillospiraceae</taxon>
        <taxon>Fumia</taxon>
    </lineage>
</organism>
<name>A0A926I5J6_9FIRM</name>
<dbReference type="RefSeq" id="WP_249293840.1">
    <property type="nucleotide sequence ID" value="NZ_JACRSV010000001.1"/>
</dbReference>
<keyword evidence="1" id="KW-0472">Membrane</keyword>
<dbReference type="Proteomes" id="UP000610760">
    <property type="component" value="Unassembled WGS sequence"/>
</dbReference>
<evidence type="ECO:0000256" key="1">
    <source>
        <dbReference type="SAM" id="Phobius"/>
    </source>
</evidence>
<dbReference type="AlphaFoldDB" id="A0A926I5J6"/>
<reference evidence="2" key="1">
    <citation type="submission" date="2020-08" db="EMBL/GenBank/DDBJ databases">
        <title>Genome public.</title>
        <authorList>
            <person name="Liu C."/>
            <person name="Sun Q."/>
        </authorList>
    </citation>
    <scope>NUCLEOTIDE SEQUENCE</scope>
    <source>
        <strain evidence="2">NSJ-33</strain>
    </source>
</reference>
<keyword evidence="1" id="KW-1133">Transmembrane helix</keyword>
<keyword evidence="1" id="KW-0812">Transmembrane</keyword>
<protein>
    <submittedName>
        <fullName evidence="2">Uncharacterized protein</fullName>
    </submittedName>
</protein>
<comment type="caution">
    <text evidence="2">The sequence shown here is derived from an EMBL/GenBank/DDBJ whole genome shotgun (WGS) entry which is preliminary data.</text>
</comment>
<gene>
    <name evidence="2" type="ORF">H8710_02560</name>
</gene>